<gene>
    <name evidence="19" type="primary">cox2</name>
</gene>
<dbReference type="Pfam" id="PF02790">
    <property type="entry name" value="COX2_TM"/>
    <property type="match status" value="1"/>
</dbReference>
<dbReference type="PROSITE" id="PS00078">
    <property type="entry name" value="COX2"/>
    <property type="match status" value="1"/>
</dbReference>
<keyword evidence="10 15" id="KW-0249">Electron transport</keyword>
<accession>T1SAC6</accession>
<evidence type="ECO:0000256" key="2">
    <source>
        <dbReference type="ARBA" id="ARBA00007866"/>
    </source>
</evidence>
<geneLocation type="mitochondrion" evidence="19"/>
<keyword evidence="15 19" id="KW-0496">Mitochondrion</keyword>
<keyword evidence="5 15" id="KW-0679">Respiratory chain</keyword>
<dbReference type="GO" id="GO:0005743">
    <property type="term" value="C:mitochondrial inner membrane"/>
    <property type="evidence" value="ECO:0007669"/>
    <property type="project" value="UniProtKB-SubCell"/>
</dbReference>
<comment type="cofactor">
    <cofactor evidence="15">
        <name>Cu cation</name>
        <dbReference type="ChEBI" id="CHEBI:23378"/>
    </cofactor>
    <text evidence="15">Binds a copper A center.</text>
</comment>
<keyword evidence="13 15" id="KW-0472">Membrane</keyword>
<keyword evidence="4 15" id="KW-0813">Transport</keyword>
<keyword evidence="8" id="KW-0460">Magnesium</keyword>
<evidence type="ECO:0000259" key="17">
    <source>
        <dbReference type="PROSITE" id="PS50857"/>
    </source>
</evidence>
<evidence type="ECO:0000259" key="18">
    <source>
        <dbReference type="PROSITE" id="PS50999"/>
    </source>
</evidence>
<dbReference type="Gene3D" id="1.10.287.90">
    <property type="match status" value="1"/>
</dbReference>
<dbReference type="GO" id="GO:0004129">
    <property type="term" value="F:cytochrome-c oxidase activity"/>
    <property type="evidence" value="ECO:0007669"/>
    <property type="project" value="UniProtKB-EC"/>
</dbReference>
<comment type="similarity">
    <text evidence="2 15">Belongs to the cytochrome c oxidase subunit 2 family.</text>
</comment>
<dbReference type="InterPro" id="IPR008972">
    <property type="entry name" value="Cupredoxin"/>
</dbReference>
<evidence type="ECO:0000256" key="3">
    <source>
        <dbReference type="ARBA" id="ARBA00015946"/>
    </source>
</evidence>
<dbReference type="InterPro" id="IPR002429">
    <property type="entry name" value="CcO_II-like_C"/>
</dbReference>
<dbReference type="Pfam" id="PF00116">
    <property type="entry name" value="COX2"/>
    <property type="match status" value="1"/>
</dbReference>
<dbReference type="GO" id="GO:0042773">
    <property type="term" value="P:ATP synthesis coupled electron transport"/>
    <property type="evidence" value="ECO:0007669"/>
    <property type="project" value="TreeGrafter"/>
</dbReference>
<keyword evidence="7 15" id="KW-0479">Metal-binding</keyword>
<evidence type="ECO:0000256" key="14">
    <source>
        <dbReference type="ARBA" id="ARBA00049512"/>
    </source>
</evidence>
<evidence type="ECO:0000256" key="10">
    <source>
        <dbReference type="ARBA" id="ARBA00022982"/>
    </source>
</evidence>
<dbReference type="InterPro" id="IPR011759">
    <property type="entry name" value="Cyt_c_oxidase_su2_TM_dom"/>
</dbReference>
<dbReference type="EMBL" id="KF214684">
    <property type="protein sequence ID" value="AGR50845.1"/>
    <property type="molecule type" value="Genomic_DNA"/>
</dbReference>
<evidence type="ECO:0000256" key="15">
    <source>
        <dbReference type="RuleBase" id="RU000457"/>
    </source>
</evidence>
<keyword evidence="15" id="KW-0999">Mitochondrion inner membrane</keyword>
<evidence type="ECO:0000256" key="8">
    <source>
        <dbReference type="ARBA" id="ARBA00022842"/>
    </source>
</evidence>
<evidence type="ECO:0000256" key="5">
    <source>
        <dbReference type="ARBA" id="ARBA00022660"/>
    </source>
</evidence>
<dbReference type="Gene3D" id="2.60.40.420">
    <property type="entry name" value="Cupredoxins - blue copper proteins"/>
    <property type="match status" value="1"/>
</dbReference>
<name>T1SAC6_9BIVA</name>
<dbReference type="SUPFAM" id="SSF81464">
    <property type="entry name" value="Cytochrome c oxidase subunit II-like, transmembrane region"/>
    <property type="match status" value="1"/>
</dbReference>
<evidence type="ECO:0000256" key="9">
    <source>
        <dbReference type="ARBA" id="ARBA00022967"/>
    </source>
</evidence>
<protein>
    <recommendedName>
        <fullName evidence="3 15">Cytochrome c oxidase subunit 2</fullName>
    </recommendedName>
</protein>
<comment type="subcellular location">
    <subcellularLocation>
        <location evidence="1">Membrane</location>
        <topology evidence="1">Multi-pass membrane protein</topology>
    </subcellularLocation>
    <subcellularLocation>
        <location evidence="15">Mitochondrion inner membrane</location>
        <topology evidence="15">Multi-pass membrane protein</topology>
    </subcellularLocation>
</comment>
<feature type="transmembrane region" description="Helical" evidence="16">
    <location>
        <begin position="63"/>
        <end position="85"/>
    </location>
</feature>
<comment type="catalytic activity">
    <reaction evidence="14">
        <text>4 Fe(II)-[cytochrome c] + O2 + 8 H(+)(in) = 4 Fe(III)-[cytochrome c] + 2 H2O + 4 H(+)(out)</text>
        <dbReference type="Rhea" id="RHEA:11436"/>
        <dbReference type="Rhea" id="RHEA-COMP:10350"/>
        <dbReference type="Rhea" id="RHEA-COMP:14399"/>
        <dbReference type="ChEBI" id="CHEBI:15377"/>
        <dbReference type="ChEBI" id="CHEBI:15378"/>
        <dbReference type="ChEBI" id="CHEBI:15379"/>
        <dbReference type="ChEBI" id="CHEBI:29033"/>
        <dbReference type="ChEBI" id="CHEBI:29034"/>
        <dbReference type="EC" id="7.1.1.9"/>
    </reaction>
    <physiologicalReaction direction="left-to-right" evidence="14">
        <dbReference type="Rhea" id="RHEA:11437"/>
    </physiologicalReaction>
</comment>
<feature type="domain" description="Cytochrome oxidase subunit II transmembrane region profile" evidence="18">
    <location>
        <begin position="1"/>
        <end position="91"/>
    </location>
</feature>
<feature type="domain" description="Cytochrome oxidase subunit II copper A binding" evidence="17">
    <location>
        <begin position="93"/>
        <end position="230"/>
    </location>
</feature>
<evidence type="ECO:0000256" key="6">
    <source>
        <dbReference type="ARBA" id="ARBA00022692"/>
    </source>
</evidence>
<evidence type="ECO:0000256" key="16">
    <source>
        <dbReference type="SAM" id="Phobius"/>
    </source>
</evidence>
<evidence type="ECO:0000256" key="7">
    <source>
        <dbReference type="ARBA" id="ARBA00022723"/>
    </source>
</evidence>
<dbReference type="GO" id="GO:0005507">
    <property type="term" value="F:copper ion binding"/>
    <property type="evidence" value="ECO:0007669"/>
    <property type="project" value="InterPro"/>
</dbReference>
<dbReference type="InterPro" id="IPR036257">
    <property type="entry name" value="Cyt_c_oxidase_su2_TM_sf"/>
</dbReference>
<dbReference type="InterPro" id="IPR001505">
    <property type="entry name" value="Copper_CuA"/>
</dbReference>
<reference evidence="19" key="1">
    <citation type="journal article" date="2013" name="Mitochondrial DNA">
        <title>The mitochondrial genome of the scallop Mimachlamys senatoria (Bivalvia, Pectinidae).</title>
        <authorList>
            <person name="Wu X."/>
            <person name="Li X."/>
            <person name="Yu Z."/>
        </authorList>
    </citation>
    <scope>NUCLEOTIDE SEQUENCE</scope>
</reference>
<proteinExistence type="inferred from homology"/>
<evidence type="ECO:0000313" key="19">
    <source>
        <dbReference type="EMBL" id="AGR50845.1"/>
    </source>
</evidence>
<sequence length="237" mass="26584">MLEWDQVNLPEPATVQAYNLQQVYESSLLLGLFVLTVVLWFLRMVVFNKLTCATYLECARLELFWSITPLFLLAMMCTISVYVLYINDETNTAPYMDVTVVGHQWYWSYKIGVGSGNSCLEWESRLVSRSKDSGVGFMDLFTVDQPLMIPAGQLIRVLVTSDDVIHSWGAPGLGIKLDAIPGRLSRGLFEVKLPCIIYGMCMELCGSLHGLMPTVIQAVPSEIFSAWEHELAVSVDE</sequence>
<feature type="transmembrane region" description="Helical" evidence="16">
    <location>
        <begin position="23"/>
        <end position="42"/>
    </location>
</feature>
<dbReference type="AlphaFoldDB" id="T1SAC6"/>
<dbReference type="PRINTS" id="PR01166">
    <property type="entry name" value="CYCOXIDASEII"/>
</dbReference>
<evidence type="ECO:0000256" key="4">
    <source>
        <dbReference type="ARBA" id="ARBA00022448"/>
    </source>
</evidence>
<dbReference type="PROSITE" id="PS50857">
    <property type="entry name" value="COX2_CUA"/>
    <property type="match status" value="1"/>
</dbReference>
<comment type="function">
    <text evidence="15">Component of the cytochrome c oxidase, the last enzyme in the mitochondrial electron transport chain which drives oxidative phosphorylation. The respiratory chain contains 3 multisubunit complexes succinate dehydrogenase (complex II, CII), ubiquinol-cytochrome c oxidoreductase (cytochrome b-c1 complex, complex III, CIII) and cytochrome c oxidase (complex IV, CIV), that cooperate to transfer electrons derived from NADH and succinate to molecular oxygen, creating an electrochemical gradient over the inner membrane that drives transmembrane transport and the ATP synthase. Cytochrome c oxidase is the component of the respiratory chain that catalyzes the reduction of oxygen to water. Electrons originating from reduced cytochrome c in the intermembrane space (IMS) are transferred via the dinuclear copper A center (CU(A)) of subunit 2 and heme A of subunit 1 to the active site in subunit 1, a binuclear center (BNC) formed by heme A3 and copper B (CU(B)). The BNC reduces molecular oxygen to 2 water molecules using 4 electrons from cytochrome c in the IMS and 4 protons from the mitochondrial matrix.</text>
</comment>
<keyword evidence="11 16" id="KW-1133">Transmembrane helix</keyword>
<dbReference type="PANTHER" id="PTHR22888:SF9">
    <property type="entry name" value="CYTOCHROME C OXIDASE SUBUNIT 2"/>
    <property type="match status" value="1"/>
</dbReference>
<evidence type="ECO:0000256" key="11">
    <source>
        <dbReference type="ARBA" id="ARBA00022989"/>
    </source>
</evidence>
<keyword evidence="9" id="KW-1278">Translocase</keyword>
<evidence type="ECO:0000256" key="13">
    <source>
        <dbReference type="ARBA" id="ARBA00023136"/>
    </source>
</evidence>
<dbReference type="SUPFAM" id="SSF49503">
    <property type="entry name" value="Cupredoxins"/>
    <property type="match status" value="1"/>
</dbReference>
<dbReference type="PANTHER" id="PTHR22888">
    <property type="entry name" value="CYTOCHROME C OXIDASE, SUBUNIT II"/>
    <property type="match status" value="1"/>
</dbReference>
<keyword evidence="6 15" id="KW-0812">Transmembrane</keyword>
<evidence type="ECO:0000256" key="1">
    <source>
        <dbReference type="ARBA" id="ARBA00004141"/>
    </source>
</evidence>
<dbReference type="PROSITE" id="PS50999">
    <property type="entry name" value="COX2_TM"/>
    <property type="match status" value="1"/>
</dbReference>
<evidence type="ECO:0000256" key="12">
    <source>
        <dbReference type="ARBA" id="ARBA00023008"/>
    </source>
</evidence>
<organism evidence="19">
    <name type="scientific">Mimachlamys senatoria</name>
    <dbReference type="NCBI Taxonomy" id="388643"/>
    <lineage>
        <taxon>Eukaryota</taxon>
        <taxon>Metazoa</taxon>
        <taxon>Spiralia</taxon>
        <taxon>Lophotrochozoa</taxon>
        <taxon>Mollusca</taxon>
        <taxon>Bivalvia</taxon>
        <taxon>Autobranchia</taxon>
        <taxon>Pteriomorphia</taxon>
        <taxon>Pectinida</taxon>
        <taxon>Pectinoidea</taxon>
        <taxon>Pectinidae</taxon>
        <taxon>Mimachlamys</taxon>
    </lineage>
</organism>
<keyword evidence="12 15" id="KW-0186">Copper</keyword>
<dbReference type="InterPro" id="IPR045187">
    <property type="entry name" value="CcO_II"/>
</dbReference>